<comment type="caution">
    <text evidence="3">The sequence shown here is derived from an EMBL/GenBank/DDBJ whole genome shotgun (WGS) entry which is preliminary data.</text>
</comment>
<keyword evidence="4" id="KW-1185">Reference proteome</keyword>
<evidence type="ECO:0000313" key="3">
    <source>
        <dbReference type="EMBL" id="MYN19729.1"/>
    </source>
</evidence>
<sequence length="220" mass="23029">MKTFLRIVGILLAALLFQQQALAITIGLAPLTGQKFTPPADVFFDVKIFGLQSGGTDTVLGAFSMDLHYDPTLFSFLALPPAGWGTGLGSVSLGQAVGHLDASTPGLIHVSEVSLLDAASSCGAFCTDPLLDDLQGNSFRLLTVGLYAFNTAYTSSTTTVSADNFVLADGAGDRLSPVNGRALLTFQVPEPSTPALLAIGVLGALLVRRRAADLHSYRQM</sequence>
<protein>
    <submittedName>
        <fullName evidence="3">PEP-CTERM sorting domain-containing protein</fullName>
    </submittedName>
</protein>
<evidence type="ECO:0000259" key="2">
    <source>
        <dbReference type="Pfam" id="PF07589"/>
    </source>
</evidence>
<dbReference type="RefSeq" id="WP_161092137.1">
    <property type="nucleotide sequence ID" value="NZ_WWCV01000053.1"/>
</dbReference>
<dbReference type="InterPro" id="IPR013424">
    <property type="entry name" value="Ice-binding_C"/>
</dbReference>
<proteinExistence type="predicted"/>
<feature type="chain" id="PRO_5032420452" evidence="1">
    <location>
        <begin position="24"/>
        <end position="220"/>
    </location>
</feature>
<feature type="domain" description="Ice-binding protein C-terminal" evidence="2">
    <location>
        <begin position="187"/>
        <end position="210"/>
    </location>
</feature>
<evidence type="ECO:0000313" key="4">
    <source>
        <dbReference type="Proteomes" id="UP000484875"/>
    </source>
</evidence>
<reference evidence="3 4" key="1">
    <citation type="submission" date="2019-12" db="EMBL/GenBank/DDBJ databases">
        <title>Novel species isolated from a subtropical stream in China.</title>
        <authorList>
            <person name="Lu H."/>
        </authorList>
    </citation>
    <scope>NUCLEOTIDE SEQUENCE [LARGE SCALE GENOMIC DNA]</scope>
    <source>
        <strain evidence="3 4">FT107W</strain>
    </source>
</reference>
<dbReference type="AlphaFoldDB" id="A0A845HQN1"/>
<dbReference type="NCBIfam" id="TIGR02595">
    <property type="entry name" value="PEP_CTERM"/>
    <property type="match status" value="1"/>
</dbReference>
<feature type="signal peptide" evidence="1">
    <location>
        <begin position="1"/>
        <end position="23"/>
    </location>
</feature>
<dbReference type="Pfam" id="PF07589">
    <property type="entry name" value="PEP-CTERM"/>
    <property type="match status" value="1"/>
</dbReference>
<dbReference type="EMBL" id="WWCV01000053">
    <property type="protein sequence ID" value="MYN19729.1"/>
    <property type="molecule type" value="Genomic_DNA"/>
</dbReference>
<keyword evidence="1" id="KW-0732">Signal</keyword>
<accession>A0A845HQN1</accession>
<gene>
    <name evidence="3" type="ORF">GTP81_23575</name>
</gene>
<name>A0A845HQN1_9BURK</name>
<evidence type="ECO:0000256" key="1">
    <source>
        <dbReference type="SAM" id="SignalP"/>
    </source>
</evidence>
<organism evidence="3 4">
    <name type="scientific">Duganella vulcania</name>
    <dbReference type="NCBI Taxonomy" id="2692166"/>
    <lineage>
        <taxon>Bacteria</taxon>
        <taxon>Pseudomonadati</taxon>
        <taxon>Pseudomonadota</taxon>
        <taxon>Betaproteobacteria</taxon>
        <taxon>Burkholderiales</taxon>
        <taxon>Oxalobacteraceae</taxon>
        <taxon>Telluria group</taxon>
        <taxon>Duganella</taxon>
    </lineage>
</organism>
<dbReference type="Proteomes" id="UP000484875">
    <property type="component" value="Unassembled WGS sequence"/>
</dbReference>